<feature type="domain" description="DUF6314" evidence="1">
    <location>
        <begin position="16"/>
        <end position="147"/>
    </location>
</feature>
<dbReference type="InterPro" id="IPR045632">
    <property type="entry name" value="DUF6314"/>
</dbReference>
<proteinExistence type="predicted"/>
<protein>
    <submittedName>
        <fullName evidence="2">DUF6314 family protein</fullName>
    </submittedName>
</protein>
<dbReference type="RefSeq" id="WP_340357766.1">
    <property type="nucleotide sequence ID" value="NZ_JBBKZU010000006.1"/>
</dbReference>
<evidence type="ECO:0000313" key="3">
    <source>
        <dbReference type="Proteomes" id="UP001365846"/>
    </source>
</evidence>
<name>A0ABU8VFS0_9BURK</name>
<dbReference type="EMBL" id="JBBKZU010000006">
    <property type="protein sequence ID" value="MEJ8812512.1"/>
    <property type="molecule type" value="Genomic_DNA"/>
</dbReference>
<reference evidence="2 3" key="1">
    <citation type="submission" date="2024-03" db="EMBL/GenBank/DDBJ databases">
        <title>Novel species of the genus Variovorax.</title>
        <authorList>
            <person name="Liu Q."/>
            <person name="Xin Y.-H."/>
        </authorList>
    </citation>
    <scope>NUCLEOTIDE SEQUENCE [LARGE SCALE GENOMIC DNA]</scope>
    <source>
        <strain evidence="2 3">KACC 18899</strain>
    </source>
</reference>
<evidence type="ECO:0000259" key="1">
    <source>
        <dbReference type="Pfam" id="PF19834"/>
    </source>
</evidence>
<sequence>MTTGPWHGAHVVFDQLEGAWDLDRNIENQATMTGTAVFERRQPDVMAYREEGRVRLAGGKELDAFREYRFERAPRGFTVFFNEAPPRVFHHIELERDGDAFAGLATHLCSPDVYDSSYRFLADGTFVVCHTVRGPRKDYVSATLFKRRKAR</sequence>
<accession>A0ABU8VFS0</accession>
<gene>
    <name evidence="2" type="ORF">WKW77_15615</name>
</gene>
<dbReference type="Proteomes" id="UP001365846">
    <property type="component" value="Unassembled WGS sequence"/>
</dbReference>
<keyword evidence="3" id="KW-1185">Reference proteome</keyword>
<organism evidence="2 3">
    <name type="scientific">Variovorax ureilyticus</name>
    <dbReference type="NCBI Taxonomy" id="1836198"/>
    <lineage>
        <taxon>Bacteria</taxon>
        <taxon>Pseudomonadati</taxon>
        <taxon>Pseudomonadota</taxon>
        <taxon>Betaproteobacteria</taxon>
        <taxon>Burkholderiales</taxon>
        <taxon>Comamonadaceae</taxon>
        <taxon>Variovorax</taxon>
    </lineage>
</organism>
<dbReference type="Pfam" id="PF19834">
    <property type="entry name" value="DUF6314"/>
    <property type="match status" value="1"/>
</dbReference>
<evidence type="ECO:0000313" key="2">
    <source>
        <dbReference type="EMBL" id="MEJ8812512.1"/>
    </source>
</evidence>
<comment type="caution">
    <text evidence="2">The sequence shown here is derived from an EMBL/GenBank/DDBJ whole genome shotgun (WGS) entry which is preliminary data.</text>
</comment>